<feature type="compositionally biased region" description="Basic residues" evidence="1">
    <location>
        <begin position="402"/>
        <end position="415"/>
    </location>
</feature>
<comment type="caution">
    <text evidence="2">The sequence shown here is derived from an EMBL/GenBank/DDBJ whole genome shotgun (WGS) entry which is preliminary data.</text>
</comment>
<feature type="compositionally biased region" description="Low complexity" evidence="1">
    <location>
        <begin position="28"/>
        <end position="49"/>
    </location>
</feature>
<feature type="compositionally biased region" description="Basic and acidic residues" evidence="1">
    <location>
        <begin position="1"/>
        <end position="15"/>
    </location>
</feature>
<dbReference type="AlphaFoldDB" id="A0A9W4GTS8"/>
<feature type="region of interest" description="Disordered" evidence="1">
    <location>
        <begin position="1"/>
        <end position="178"/>
    </location>
</feature>
<dbReference type="EMBL" id="CAJSLV010000059">
    <property type="protein sequence ID" value="CAG6394967.1"/>
    <property type="molecule type" value="Genomic_DNA"/>
</dbReference>
<reference evidence="2" key="1">
    <citation type="submission" date="2021-05" db="EMBL/GenBank/DDBJ databases">
        <authorList>
            <person name="Arsene-Ploetze F."/>
        </authorList>
    </citation>
    <scope>NUCLEOTIDE SEQUENCE</scope>
    <source>
        <strain evidence="2">DSM 42138</strain>
    </source>
</reference>
<protein>
    <submittedName>
        <fullName evidence="2">Uncharacterized protein</fullName>
    </submittedName>
</protein>
<feature type="compositionally biased region" description="Basic and acidic residues" evidence="1">
    <location>
        <begin position="125"/>
        <end position="150"/>
    </location>
</feature>
<evidence type="ECO:0000313" key="2">
    <source>
        <dbReference type="EMBL" id="CAG6394967.1"/>
    </source>
</evidence>
<evidence type="ECO:0000256" key="1">
    <source>
        <dbReference type="SAM" id="MobiDB-lite"/>
    </source>
</evidence>
<keyword evidence="3" id="KW-1185">Reference proteome</keyword>
<dbReference type="Proteomes" id="UP001152519">
    <property type="component" value="Unassembled WGS sequence"/>
</dbReference>
<feature type="compositionally biased region" description="Basic residues" evidence="1">
    <location>
        <begin position="354"/>
        <end position="367"/>
    </location>
</feature>
<proteinExistence type="predicted"/>
<feature type="compositionally biased region" description="Low complexity" evidence="1">
    <location>
        <begin position="78"/>
        <end position="87"/>
    </location>
</feature>
<feature type="compositionally biased region" description="Gly residues" evidence="1">
    <location>
        <begin position="318"/>
        <end position="327"/>
    </location>
</feature>
<accession>A0A9W4GTS8</accession>
<feature type="compositionally biased region" description="Low complexity" evidence="1">
    <location>
        <begin position="208"/>
        <end position="221"/>
    </location>
</feature>
<feature type="compositionally biased region" description="Basic residues" evidence="1">
    <location>
        <begin position="376"/>
        <end position="391"/>
    </location>
</feature>
<feature type="compositionally biased region" description="Basic and acidic residues" evidence="1">
    <location>
        <begin position="259"/>
        <end position="272"/>
    </location>
</feature>
<gene>
    <name evidence="2" type="ORF">SCOCK_30201</name>
</gene>
<feature type="region of interest" description="Disordered" evidence="1">
    <location>
        <begin position="194"/>
        <end position="474"/>
    </location>
</feature>
<organism evidence="2 3">
    <name type="scientific">Actinacidiphila cocklensis</name>
    <dbReference type="NCBI Taxonomy" id="887465"/>
    <lineage>
        <taxon>Bacteria</taxon>
        <taxon>Bacillati</taxon>
        <taxon>Actinomycetota</taxon>
        <taxon>Actinomycetes</taxon>
        <taxon>Kitasatosporales</taxon>
        <taxon>Streptomycetaceae</taxon>
        <taxon>Actinacidiphila</taxon>
    </lineage>
</organism>
<name>A0A9W4GTS8_9ACTN</name>
<sequence length="534" mass="58459">MCRRTRTETPPRDGPRQPLNRPRPPAGLPLRPVRPRLAVPPLLQRPALGAGHGAGHRPGGRAPADRGGPDRQLHLRDAPVAPAAQHPGQPPADVRPRRGHPAARGGPAQPDAHTLHRHRRAAAAVRRDGPRGPRVGGRDALRELRHHVQAERTAPGPGHDGPALRRIPGVPGRLGRWRRPSAAHAAGLLAVLRPDGERGAGGHRGAADHPLPALRPPARAAAARRDAHGVGGRARARRTRHRHDHGGVAARALPPAGRPARDPRRPDADAQRLRRRGPGPLPAGEPAADRLPHRPARAVPGQRRPPAHRAARPDETGRGAGPAGRTGPGAAHPGRGRRTPAQRGGVLHRSPRPDRRRLRRLARSRRHGTGDLLPPRPRRARRDPHLLRVRRLVAGVADGPGHRRRRAHQQRRVRGRGPLPGRPRADPGRRGALRRHRRERRPVHRRGRIPRPVQDRLPPQRPRRGSPLLPQRLRRRLPVLHVGPPPLHRLRPPADRHLRAVSQSPAGARRQLATLHARVLTLTSDPNNKIKTTC</sequence>
<feature type="compositionally biased region" description="Basic residues" evidence="1">
    <location>
        <begin position="234"/>
        <end position="244"/>
    </location>
</feature>
<evidence type="ECO:0000313" key="3">
    <source>
        <dbReference type="Proteomes" id="UP001152519"/>
    </source>
</evidence>
<feature type="compositionally biased region" description="Basic residues" evidence="1">
    <location>
        <begin position="431"/>
        <end position="449"/>
    </location>
</feature>
<feature type="compositionally biased region" description="Basic and acidic residues" evidence="1">
    <location>
        <begin position="63"/>
        <end position="77"/>
    </location>
</feature>